<dbReference type="RefSeq" id="XP_008618670.1">
    <property type="nucleotide sequence ID" value="XM_008620448.1"/>
</dbReference>
<name>T0Q3C5_SAPDV</name>
<dbReference type="InParanoid" id="T0Q3C5"/>
<keyword evidence="2" id="KW-1185">Reference proteome</keyword>
<evidence type="ECO:0000313" key="1">
    <source>
        <dbReference type="EMBL" id="EQC27905.1"/>
    </source>
</evidence>
<dbReference type="VEuPathDB" id="FungiDB:SDRG_14326"/>
<protein>
    <submittedName>
        <fullName evidence="1">Uncharacterized protein</fullName>
    </submittedName>
</protein>
<sequence length="98" mass="11453">MECMRPTTACLLKTRTRSPLSPAQLEKNRQRARKYYIRHKAVVLAKLKTRYLQKRESIQAKRRALYQRKIASSRRPVAVKASPVPVPVNRLALHYILN</sequence>
<dbReference type="AlphaFoldDB" id="T0Q3C5"/>
<evidence type="ECO:0000313" key="2">
    <source>
        <dbReference type="Proteomes" id="UP000030762"/>
    </source>
</evidence>
<organism evidence="1 2">
    <name type="scientific">Saprolegnia diclina (strain VS20)</name>
    <dbReference type="NCBI Taxonomy" id="1156394"/>
    <lineage>
        <taxon>Eukaryota</taxon>
        <taxon>Sar</taxon>
        <taxon>Stramenopiles</taxon>
        <taxon>Oomycota</taxon>
        <taxon>Saprolegniomycetes</taxon>
        <taxon>Saprolegniales</taxon>
        <taxon>Saprolegniaceae</taxon>
        <taxon>Saprolegnia</taxon>
    </lineage>
</organism>
<gene>
    <name evidence="1" type="ORF">SDRG_14326</name>
</gene>
<dbReference type="Proteomes" id="UP000030762">
    <property type="component" value="Unassembled WGS sequence"/>
</dbReference>
<dbReference type="OMA" id="KTRTRCP"/>
<dbReference type="OrthoDB" id="10349550at2759"/>
<accession>T0Q3C5</accession>
<reference evidence="1 2" key="1">
    <citation type="submission" date="2012-04" db="EMBL/GenBank/DDBJ databases">
        <title>The Genome Sequence of Saprolegnia declina VS20.</title>
        <authorList>
            <consortium name="The Broad Institute Genome Sequencing Platform"/>
            <person name="Russ C."/>
            <person name="Nusbaum C."/>
            <person name="Tyler B."/>
            <person name="van West P."/>
            <person name="Dieguez-Uribeondo J."/>
            <person name="de Bruijn I."/>
            <person name="Tripathy S."/>
            <person name="Jiang R."/>
            <person name="Young S.K."/>
            <person name="Zeng Q."/>
            <person name="Gargeya S."/>
            <person name="Fitzgerald M."/>
            <person name="Haas B."/>
            <person name="Abouelleil A."/>
            <person name="Alvarado L."/>
            <person name="Arachchi H.M."/>
            <person name="Berlin A."/>
            <person name="Chapman S.B."/>
            <person name="Goldberg J."/>
            <person name="Griggs A."/>
            <person name="Gujja S."/>
            <person name="Hansen M."/>
            <person name="Howarth C."/>
            <person name="Imamovic A."/>
            <person name="Larimer J."/>
            <person name="McCowen C."/>
            <person name="Montmayeur A."/>
            <person name="Murphy C."/>
            <person name="Neiman D."/>
            <person name="Pearson M."/>
            <person name="Priest M."/>
            <person name="Roberts A."/>
            <person name="Saif S."/>
            <person name="Shea T."/>
            <person name="Sisk P."/>
            <person name="Sykes S."/>
            <person name="Wortman J."/>
            <person name="Nusbaum C."/>
            <person name="Birren B."/>
        </authorList>
    </citation>
    <scope>NUCLEOTIDE SEQUENCE [LARGE SCALE GENOMIC DNA]</scope>
    <source>
        <strain evidence="1 2">VS20</strain>
    </source>
</reference>
<proteinExistence type="predicted"/>
<dbReference type="EMBL" id="JH767201">
    <property type="protein sequence ID" value="EQC27905.1"/>
    <property type="molecule type" value="Genomic_DNA"/>
</dbReference>
<dbReference type="GeneID" id="19955053"/>